<evidence type="ECO:0000313" key="1">
    <source>
        <dbReference type="EMBL" id="ALK82833.1"/>
    </source>
</evidence>
<dbReference type="EMBL" id="CP013020">
    <property type="protein sequence ID" value="ALK82833.1"/>
    <property type="molecule type" value="Genomic_DNA"/>
</dbReference>
<dbReference type="Proteomes" id="UP000061587">
    <property type="component" value="Chromosome"/>
</dbReference>
<reference evidence="1 2" key="2">
    <citation type="journal article" date="2016" name="Genome Biol. Evol.">
        <title>Extensive mobilome-driven genome diversification in mouse gut-associated Bacteroides vulgatus mpk.</title>
        <authorList>
            <person name="Lange A."/>
            <person name="Beier S."/>
            <person name="Steimle A."/>
            <person name="Autenrieth I.B."/>
            <person name="Huson D.H."/>
            <person name="Frick J.S."/>
        </authorList>
    </citation>
    <scope>NUCLEOTIDE SEQUENCE [LARGE SCALE GENOMIC DNA]</scope>
    <source>
        <strain evidence="2">mpk</strain>
    </source>
</reference>
<proteinExistence type="predicted"/>
<dbReference type="AlphaFoldDB" id="A0A0P0M0K2"/>
<protein>
    <submittedName>
        <fullName evidence="1">Uncharacterized protein</fullName>
    </submittedName>
</protein>
<reference evidence="2" key="1">
    <citation type="submission" date="2015-10" db="EMBL/GenBank/DDBJ databases">
        <title>Extensive mobilome-driven genome diversification in gut-associated Bacteroides vulgatus mpk.</title>
        <authorList>
            <person name="Beier S."/>
            <person name="Lange A."/>
            <person name="Huson D.H."/>
            <person name="Frick J.-S."/>
            <person name="Autenrieth I.B."/>
        </authorList>
    </citation>
    <scope>NUCLEOTIDE SEQUENCE [LARGE SCALE GENOMIC DNA]</scope>
    <source>
        <strain evidence="2">mpk</strain>
    </source>
</reference>
<organism evidence="1 2">
    <name type="scientific">Phocaeicola vulgatus</name>
    <name type="common">Bacteroides vulgatus</name>
    <dbReference type="NCBI Taxonomy" id="821"/>
    <lineage>
        <taxon>Bacteria</taxon>
        <taxon>Pseudomonadati</taxon>
        <taxon>Bacteroidota</taxon>
        <taxon>Bacteroidia</taxon>
        <taxon>Bacteroidales</taxon>
        <taxon>Bacteroidaceae</taxon>
        <taxon>Phocaeicola</taxon>
    </lineage>
</organism>
<accession>A0A0P0M0K2</accession>
<dbReference type="PATRIC" id="fig|821.40.peg.240"/>
<name>A0A0P0M0K2_PHOVU</name>
<evidence type="ECO:0000313" key="2">
    <source>
        <dbReference type="Proteomes" id="UP000061587"/>
    </source>
</evidence>
<gene>
    <name evidence="1" type="ORF">BvMPK_0194</name>
</gene>
<sequence length="83" mass="9757">MGIQVKSFSDESGVCTGLYIYYIHSYMYVYELPYVQNENPHQDRGVFYLCRCIVSRHSLEVQIFYGAFSLKKTWNALLCVKLE</sequence>